<protein>
    <recommendedName>
        <fullName evidence="4">Peptidase C13 family protein</fullName>
    </recommendedName>
</protein>
<feature type="non-terminal residue" evidence="2">
    <location>
        <position position="1"/>
    </location>
</feature>
<dbReference type="PANTHER" id="PTHR12000:SF42">
    <property type="entry name" value="LEGUMAIN"/>
    <property type="match status" value="1"/>
</dbReference>
<dbReference type="Gene3D" id="3.40.50.1460">
    <property type="match status" value="1"/>
</dbReference>
<keyword evidence="3" id="KW-1185">Reference proteome</keyword>
<dbReference type="PRINTS" id="PR00776">
    <property type="entry name" value="HEMOGLOBNASE"/>
</dbReference>
<dbReference type="GO" id="GO:0051603">
    <property type="term" value="P:proteolysis involved in protein catabolic process"/>
    <property type="evidence" value="ECO:0007669"/>
    <property type="project" value="TreeGrafter"/>
</dbReference>
<dbReference type="PANTHER" id="PTHR12000">
    <property type="entry name" value="HEMOGLOBINASE FAMILY MEMBER"/>
    <property type="match status" value="1"/>
</dbReference>
<proteinExistence type="inferred from homology"/>
<dbReference type="EMBL" id="KL597441">
    <property type="protein sequence ID" value="KER18950.1"/>
    <property type="molecule type" value="Genomic_DNA"/>
</dbReference>
<evidence type="ECO:0000313" key="2">
    <source>
        <dbReference type="EMBL" id="KER18950.1"/>
    </source>
</evidence>
<dbReference type="OrthoDB" id="192611at2759"/>
<dbReference type="AlphaFoldDB" id="A0A074Z6T4"/>
<dbReference type="GO" id="GO:0005773">
    <property type="term" value="C:vacuole"/>
    <property type="evidence" value="ECO:0007669"/>
    <property type="project" value="GOC"/>
</dbReference>
<dbReference type="KEGG" id="ovi:T265_15733"/>
<organism evidence="2 3">
    <name type="scientific">Opisthorchis viverrini</name>
    <name type="common">Southeast Asian liver fluke</name>
    <dbReference type="NCBI Taxonomy" id="6198"/>
    <lineage>
        <taxon>Eukaryota</taxon>
        <taxon>Metazoa</taxon>
        <taxon>Spiralia</taxon>
        <taxon>Lophotrochozoa</taxon>
        <taxon>Platyhelminthes</taxon>
        <taxon>Trematoda</taxon>
        <taxon>Digenea</taxon>
        <taxon>Opisthorchiida</taxon>
        <taxon>Opisthorchiata</taxon>
        <taxon>Opisthorchiidae</taxon>
        <taxon>Opisthorchis</taxon>
    </lineage>
</organism>
<sequence length="227" mass="25533">RASCVLIQADVYHAYHVVRENSVPAENILTFAYDDIANNPKNPFKGKVFHEYQHEDVYNGVVIDYRGKDVTRDNSVKVLKGDKKLEANKKKMLESGPNDNVFIFYSGHGGTSHIAFPDEDLYAMEVNDTPANLHSKKMFNVDTCKSGSMLRDVLPSNMGIYATTSANKCENSWPLFCYDKEIDVCPADEYSCVCLLDSEYVPEVAHHTTHLMELCKAGYEAETLIDS</sequence>
<dbReference type="Pfam" id="PF01650">
    <property type="entry name" value="Peptidase_C13"/>
    <property type="match status" value="1"/>
</dbReference>
<feature type="non-terminal residue" evidence="2">
    <location>
        <position position="227"/>
    </location>
</feature>
<gene>
    <name evidence="2" type="ORF">T265_15733</name>
</gene>
<dbReference type="MEROPS" id="C13.007"/>
<dbReference type="RefSeq" id="XP_009177303.1">
    <property type="nucleotide sequence ID" value="XM_009179039.1"/>
</dbReference>
<evidence type="ECO:0000313" key="3">
    <source>
        <dbReference type="Proteomes" id="UP000054324"/>
    </source>
</evidence>
<dbReference type="GO" id="GO:0004197">
    <property type="term" value="F:cysteine-type endopeptidase activity"/>
    <property type="evidence" value="ECO:0007669"/>
    <property type="project" value="TreeGrafter"/>
</dbReference>
<dbReference type="GeneID" id="20329898"/>
<accession>A0A074Z6T4</accession>
<reference evidence="2 3" key="1">
    <citation type="submission" date="2013-11" db="EMBL/GenBank/DDBJ databases">
        <title>Opisthorchis viverrini - life in the bile duct.</title>
        <authorList>
            <person name="Young N.D."/>
            <person name="Nagarajan N."/>
            <person name="Lin S.J."/>
            <person name="Korhonen P.K."/>
            <person name="Jex A.R."/>
            <person name="Hall R.S."/>
            <person name="Safavi-Hemami H."/>
            <person name="Kaewkong W."/>
            <person name="Bertrand D."/>
            <person name="Gao S."/>
            <person name="Seet Q."/>
            <person name="Wongkham S."/>
            <person name="Teh B.T."/>
            <person name="Wongkham C."/>
            <person name="Intapan P.M."/>
            <person name="Maleewong W."/>
            <person name="Yang X."/>
            <person name="Hu M."/>
            <person name="Wang Z."/>
            <person name="Hofmann A."/>
            <person name="Sternberg P.W."/>
            <person name="Tan P."/>
            <person name="Wang J."/>
            <person name="Gasser R.B."/>
        </authorList>
    </citation>
    <scope>NUCLEOTIDE SEQUENCE [LARGE SCALE GENOMIC DNA]</scope>
</reference>
<name>A0A074Z6T4_OPIVI</name>
<dbReference type="Proteomes" id="UP000054324">
    <property type="component" value="Unassembled WGS sequence"/>
</dbReference>
<dbReference type="CTD" id="20329898"/>
<comment type="similarity">
    <text evidence="1">Belongs to the peptidase C13 family.</text>
</comment>
<evidence type="ECO:0000256" key="1">
    <source>
        <dbReference type="ARBA" id="ARBA00009941"/>
    </source>
</evidence>
<dbReference type="GO" id="GO:0006624">
    <property type="term" value="P:vacuolar protein processing"/>
    <property type="evidence" value="ECO:0007669"/>
    <property type="project" value="TreeGrafter"/>
</dbReference>
<dbReference type="InterPro" id="IPR001096">
    <property type="entry name" value="Peptidase_C13"/>
</dbReference>
<evidence type="ECO:0008006" key="4">
    <source>
        <dbReference type="Google" id="ProtNLM"/>
    </source>
</evidence>